<proteinExistence type="predicted"/>
<reference evidence="2 3" key="1">
    <citation type="journal article" date="2013" name="Genome Biol.">
        <title>Genome of Acanthamoeba castellanii highlights extensive lateral gene transfer and early evolution of tyrosine kinase signaling.</title>
        <authorList>
            <person name="Clarke M."/>
            <person name="Lohan A.J."/>
            <person name="Liu B."/>
            <person name="Lagkouvardos I."/>
            <person name="Roy S."/>
            <person name="Zafar N."/>
            <person name="Bertelli C."/>
            <person name="Schilde C."/>
            <person name="Kianianmomeni A."/>
            <person name="Burglin T.R."/>
            <person name="Frech C."/>
            <person name="Turcotte B."/>
            <person name="Kopec K.O."/>
            <person name="Synnott J.M."/>
            <person name="Choo C."/>
            <person name="Paponov I."/>
            <person name="Finkler A."/>
            <person name="Soon Heng Tan C."/>
            <person name="Hutchins A.P."/>
            <person name="Weinmeier T."/>
            <person name="Rattei T."/>
            <person name="Chu J.S."/>
            <person name="Gimenez G."/>
            <person name="Irimia M."/>
            <person name="Rigden D.J."/>
            <person name="Fitzpatrick D.A."/>
            <person name="Lorenzo-Morales J."/>
            <person name="Bateman A."/>
            <person name="Chiu C.H."/>
            <person name="Tang P."/>
            <person name="Hegemann P."/>
            <person name="Fromm H."/>
            <person name="Raoult D."/>
            <person name="Greub G."/>
            <person name="Miranda-Saavedra D."/>
            <person name="Chen N."/>
            <person name="Nash P."/>
            <person name="Ginger M.L."/>
            <person name="Horn M."/>
            <person name="Schaap P."/>
            <person name="Caler L."/>
            <person name="Loftus B."/>
        </authorList>
    </citation>
    <scope>NUCLEOTIDE SEQUENCE [LARGE SCALE GENOMIC DNA]</scope>
    <source>
        <strain evidence="2 3">Neff</strain>
    </source>
</reference>
<evidence type="ECO:0000313" key="2">
    <source>
        <dbReference type="EMBL" id="ELR11011.1"/>
    </source>
</evidence>
<name>L8GFQ2_ACACF</name>
<gene>
    <name evidence="2" type="ORF">ACA1_317550</name>
</gene>
<dbReference type="OrthoDB" id="426882at2759"/>
<dbReference type="PANTHER" id="PTHR42782">
    <property type="entry name" value="SI:CH73-314G15.3"/>
    <property type="match status" value="1"/>
</dbReference>
<protein>
    <recommendedName>
        <fullName evidence="4">Ferritin-like domain-containing protein</fullName>
    </recommendedName>
</protein>
<dbReference type="InterPro" id="IPR007402">
    <property type="entry name" value="DUF455"/>
</dbReference>
<feature type="region of interest" description="Disordered" evidence="1">
    <location>
        <begin position="95"/>
        <end position="116"/>
    </location>
</feature>
<evidence type="ECO:0000313" key="3">
    <source>
        <dbReference type="Proteomes" id="UP000011083"/>
    </source>
</evidence>
<evidence type="ECO:0000256" key="1">
    <source>
        <dbReference type="SAM" id="MobiDB-lite"/>
    </source>
</evidence>
<dbReference type="InterPro" id="IPR009078">
    <property type="entry name" value="Ferritin-like_SF"/>
</dbReference>
<dbReference type="STRING" id="1257118.L8GFQ2"/>
<dbReference type="VEuPathDB" id="AmoebaDB:ACA1_317550"/>
<dbReference type="Pfam" id="PF04305">
    <property type="entry name" value="DUF455"/>
    <property type="match status" value="1"/>
</dbReference>
<dbReference type="KEGG" id="acan:ACA1_317550"/>
<sequence>MALVGAIVSVVASFCLFLLKPPAMEELGHKRPLLHDNDYNAGRPPEHHGSCWVAITQPPYLARVLTSPVPEEKARLTHEANERWRTQAITDLGDIAPPLQPARPPTPELRDKRNMPGAKELNVPLPIYLLHSLAHIELNAVDLGWDLILRFRHENMPTEFYTDWVSVLSDEARHFGLLSSRLVALGYHYGVIPAHDSLLRDGETTGHNLKARLATHGLDSWERLVQRFNSNADKESGRIVDTICREEIDHVKKGLKWFRYLCERDDEDPETAFQAIVHQTQIPVCATTAYAEASTTSQEAPGQEGHYHSTARYPAFLK</sequence>
<dbReference type="AlphaFoldDB" id="L8GFQ2"/>
<dbReference type="PANTHER" id="PTHR42782:SF4">
    <property type="entry name" value="DUF455 DOMAIN-CONTAINING PROTEIN"/>
    <property type="match status" value="1"/>
</dbReference>
<dbReference type="EMBL" id="KB008166">
    <property type="protein sequence ID" value="ELR11011.1"/>
    <property type="molecule type" value="Genomic_DNA"/>
</dbReference>
<dbReference type="RefSeq" id="XP_004333024.1">
    <property type="nucleotide sequence ID" value="XM_004332976.1"/>
</dbReference>
<dbReference type="CDD" id="cd00657">
    <property type="entry name" value="Ferritin_like"/>
    <property type="match status" value="1"/>
</dbReference>
<dbReference type="GeneID" id="14911421"/>
<organism evidence="2 3">
    <name type="scientific">Acanthamoeba castellanii (strain ATCC 30010 / Neff)</name>
    <dbReference type="NCBI Taxonomy" id="1257118"/>
    <lineage>
        <taxon>Eukaryota</taxon>
        <taxon>Amoebozoa</taxon>
        <taxon>Discosea</taxon>
        <taxon>Longamoebia</taxon>
        <taxon>Centramoebida</taxon>
        <taxon>Acanthamoebidae</taxon>
        <taxon>Acanthamoeba</taxon>
    </lineage>
</organism>
<accession>L8GFQ2</accession>
<dbReference type="Proteomes" id="UP000011083">
    <property type="component" value="Unassembled WGS sequence"/>
</dbReference>
<evidence type="ECO:0008006" key="4">
    <source>
        <dbReference type="Google" id="ProtNLM"/>
    </source>
</evidence>
<feature type="compositionally biased region" description="Pro residues" evidence="1">
    <location>
        <begin position="98"/>
        <end position="107"/>
    </location>
</feature>
<dbReference type="SUPFAM" id="SSF47240">
    <property type="entry name" value="Ferritin-like"/>
    <property type="match status" value="1"/>
</dbReference>
<keyword evidence="3" id="KW-1185">Reference proteome</keyword>